<name>A0AAN6WK49_9PEZI</name>
<keyword evidence="3" id="KW-1185">Reference proteome</keyword>
<protein>
    <recommendedName>
        <fullName evidence="4">Cyanovirin-N domain-containing protein</fullName>
    </recommendedName>
</protein>
<dbReference type="EMBL" id="MU864537">
    <property type="protein sequence ID" value="KAK4183603.1"/>
    <property type="molecule type" value="Genomic_DNA"/>
</dbReference>
<evidence type="ECO:0000256" key="1">
    <source>
        <dbReference type="SAM" id="SignalP"/>
    </source>
</evidence>
<proteinExistence type="predicted"/>
<reference evidence="2" key="1">
    <citation type="journal article" date="2023" name="Mol. Phylogenet. Evol.">
        <title>Genome-scale phylogeny and comparative genomics of the fungal order Sordariales.</title>
        <authorList>
            <person name="Hensen N."/>
            <person name="Bonometti L."/>
            <person name="Westerberg I."/>
            <person name="Brannstrom I.O."/>
            <person name="Guillou S."/>
            <person name="Cros-Aarteil S."/>
            <person name="Calhoun S."/>
            <person name="Haridas S."/>
            <person name="Kuo A."/>
            <person name="Mondo S."/>
            <person name="Pangilinan J."/>
            <person name="Riley R."/>
            <person name="LaButti K."/>
            <person name="Andreopoulos B."/>
            <person name="Lipzen A."/>
            <person name="Chen C."/>
            <person name="Yan M."/>
            <person name="Daum C."/>
            <person name="Ng V."/>
            <person name="Clum A."/>
            <person name="Steindorff A."/>
            <person name="Ohm R.A."/>
            <person name="Martin F."/>
            <person name="Silar P."/>
            <person name="Natvig D.O."/>
            <person name="Lalanne C."/>
            <person name="Gautier V."/>
            <person name="Ament-Velasquez S.L."/>
            <person name="Kruys A."/>
            <person name="Hutchinson M.I."/>
            <person name="Powell A.J."/>
            <person name="Barry K."/>
            <person name="Miller A.N."/>
            <person name="Grigoriev I.V."/>
            <person name="Debuchy R."/>
            <person name="Gladieux P."/>
            <person name="Hiltunen Thoren M."/>
            <person name="Johannesson H."/>
        </authorList>
    </citation>
    <scope>NUCLEOTIDE SEQUENCE</scope>
    <source>
        <strain evidence="2">PSN309</strain>
    </source>
</reference>
<feature type="chain" id="PRO_5042908858" description="Cyanovirin-N domain-containing protein" evidence="1">
    <location>
        <begin position="27"/>
        <end position="220"/>
    </location>
</feature>
<sequence length="220" mass="24552">MLFLRWTNFFLLSLVLFRLRVPGCAAGASQPVVPLPGRFPVSKHLPTARTRPNMIRTGETDSSGVVEQGRAGKDENHIITGPFAVPDLENATTPFFPFHTPQSTYHDHSARLSLSYRDFSHWSGAAHPLPSCRRGGLLKLTPTLEDECHNDRRVRVYLDCIAGMSVVYGCTEKNVEGWCGNYESGQGYCSQDAQIDQGCHSYLGRVFPTTSLIHCHLRIY</sequence>
<evidence type="ECO:0008006" key="4">
    <source>
        <dbReference type="Google" id="ProtNLM"/>
    </source>
</evidence>
<comment type="caution">
    <text evidence="2">The sequence shown here is derived from an EMBL/GenBank/DDBJ whole genome shotgun (WGS) entry which is preliminary data.</text>
</comment>
<reference evidence="2" key="2">
    <citation type="submission" date="2023-05" db="EMBL/GenBank/DDBJ databases">
        <authorList>
            <consortium name="Lawrence Berkeley National Laboratory"/>
            <person name="Steindorff A."/>
            <person name="Hensen N."/>
            <person name="Bonometti L."/>
            <person name="Westerberg I."/>
            <person name="Brannstrom I.O."/>
            <person name="Guillou S."/>
            <person name="Cros-Aarteil S."/>
            <person name="Calhoun S."/>
            <person name="Haridas S."/>
            <person name="Kuo A."/>
            <person name="Mondo S."/>
            <person name="Pangilinan J."/>
            <person name="Riley R."/>
            <person name="Labutti K."/>
            <person name="Andreopoulos B."/>
            <person name="Lipzen A."/>
            <person name="Chen C."/>
            <person name="Yanf M."/>
            <person name="Daum C."/>
            <person name="Ng V."/>
            <person name="Clum A."/>
            <person name="Ohm R."/>
            <person name="Martin F."/>
            <person name="Silar P."/>
            <person name="Natvig D."/>
            <person name="Lalanne C."/>
            <person name="Gautier V."/>
            <person name="Ament-Velasquez S.L."/>
            <person name="Kruys A."/>
            <person name="Hutchinson M.I."/>
            <person name="Powell A.J."/>
            <person name="Barry K."/>
            <person name="Miller A.N."/>
            <person name="Grigoriev I.V."/>
            <person name="Debuchy R."/>
            <person name="Gladieux P."/>
            <person name="Thoren M.H."/>
            <person name="Johannesson H."/>
        </authorList>
    </citation>
    <scope>NUCLEOTIDE SEQUENCE</scope>
    <source>
        <strain evidence="2">PSN309</strain>
    </source>
</reference>
<gene>
    <name evidence="2" type="ORF">QBC35DRAFT_93205</name>
</gene>
<dbReference type="Proteomes" id="UP001302126">
    <property type="component" value="Unassembled WGS sequence"/>
</dbReference>
<evidence type="ECO:0000313" key="3">
    <source>
        <dbReference type="Proteomes" id="UP001302126"/>
    </source>
</evidence>
<dbReference type="AlphaFoldDB" id="A0AAN6WK49"/>
<feature type="signal peptide" evidence="1">
    <location>
        <begin position="1"/>
        <end position="26"/>
    </location>
</feature>
<evidence type="ECO:0000313" key="2">
    <source>
        <dbReference type="EMBL" id="KAK4183603.1"/>
    </source>
</evidence>
<keyword evidence="1" id="KW-0732">Signal</keyword>
<accession>A0AAN6WK49</accession>
<organism evidence="2 3">
    <name type="scientific">Podospora australis</name>
    <dbReference type="NCBI Taxonomy" id="1536484"/>
    <lineage>
        <taxon>Eukaryota</taxon>
        <taxon>Fungi</taxon>
        <taxon>Dikarya</taxon>
        <taxon>Ascomycota</taxon>
        <taxon>Pezizomycotina</taxon>
        <taxon>Sordariomycetes</taxon>
        <taxon>Sordariomycetidae</taxon>
        <taxon>Sordariales</taxon>
        <taxon>Podosporaceae</taxon>
        <taxon>Podospora</taxon>
    </lineage>
</organism>